<keyword evidence="2" id="KW-1185">Reference proteome</keyword>
<evidence type="ECO:0000313" key="1">
    <source>
        <dbReference type="EMBL" id="GES27056.1"/>
    </source>
</evidence>
<accession>A0A5M3Y1H6</accession>
<evidence type="ECO:0000313" key="2">
    <source>
        <dbReference type="Proteomes" id="UP000377595"/>
    </source>
</evidence>
<reference evidence="1 2" key="1">
    <citation type="submission" date="2019-10" db="EMBL/GenBank/DDBJ databases">
        <title>Whole genome shotgun sequence of Acrocarpospora pleiomorpha NBRC 16267.</title>
        <authorList>
            <person name="Ichikawa N."/>
            <person name="Kimura A."/>
            <person name="Kitahashi Y."/>
            <person name="Komaki H."/>
            <person name="Oguchi A."/>
        </authorList>
    </citation>
    <scope>NUCLEOTIDE SEQUENCE [LARGE SCALE GENOMIC DNA]</scope>
    <source>
        <strain evidence="1 2">NBRC 16267</strain>
    </source>
</reference>
<organism evidence="1 2">
    <name type="scientific">Acrocarpospora pleiomorpha</name>
    <dbReference type="NCBI Taxonomy" id="90975"/>
    <lineage>
        <taxon>Bacteria</taxon>
        <taxon>Bacillati</taxon>
        <taxon>Actinomycetota</taxon>
        <taxon>Actinomycetes</taxon>
        <taxon>Streptosporangiales</taxon>
        <taxon>Streptosporangiaceae</taxon>
        <taxon>Acrocarpospora</taxon>
    </lineage>
</organism>
<proteinExistence type="predicted"/>
<sequence>MEIPDAKQATPESRAMTLPSVFTQGVNSILDPVEDLPNFFVAKHACSEATLVADAVEIAVAPTAAKVAVTAATTTAGFTHAVLPIDPSPLRSVFRPIQATAVDDARHGRGGPRAPSRYPSVII</sequence>
<dbReference type="EMBL" id="BLAF01000107">
    <property type="protein sequence ID" value="GES27056.1"/>
    <property type="molecule type" value="Genomic_DNA"/>
</dbReference>
<dbReference type="AlphaFoldDB" id="A0A5M3Y1H6"/>
<gene>
    <name evidence="1" type="ORF">Aple_099550</name>
</gene>
<dbReference type="Proteomes" id="UP000377595">
    <property type="component" value="Unassembled WGS sequence"/>
</dbReference>
<name>A0A5M3Y1H6_9ACTN</name>
<protein>
    <submittedName>
        <fullName evidence="1">Uncharacterized protein</fullName>
    </submittedName>
</protein>
<comment type="caution">
    <text evidence="1">The sequence shown here is derived from an EMBL/GenBank/DDBJ whole genome shotgun (WGS) entry which is preliminary data.</text>
</comment>